<reference evidence="1 2" key="1">
    <citation type="journal article" date="2023" name="Arcadia Sci">
        <title>De novo assembly of a long-read Amblyomma americanum tick genome.</title>
        <authorList>
            <person name="Chou S."/>
            <person name="Poskanzer K.E."/>
            <person name="Rollins M."/>
            <person name="Thuy-Boun P.S."/>
        </authorList>
    </citation>
    <scope>NUCLEOTIDE SEQUENCE [LARGE SCALE GENOMIC DNA]</scope>
    <source>
        <strain evidence="1">F_SG_1</strain>
        <tissue evidence="1">Salivary glands</tissue>
    </source>
</reference>
<organism evidence="1 2">
    <name type="scientific">Amblyomma americanum</name>
    <name type="common">Lone star tick</name>
    <dbReference type="NCBI Taxonomy" id="6943"/>
    <lineage>
        <taxon>Eukaryota</taxon>
        <taxon>Metazoa</taxon>
        <taxon>Ecdysozoa</taxon>
        <taxon>Arthropoda</taxon>
        <taxon>Chelicerata</taxon>
        <taxon>Arachnida</taxon>
        <taxon>Acari</taxon>
        <taxon>Parasitiformes</taxon>
        <taxon>Ixodida</taxon>
        <taxon>Ixodoidea</taxon>
        <taxon>Ixodidae</taxon>
        <taxon>Amblyomminae</taxon>
        <taxon>Amblyomma</taxon>
    </lineage>
</organism>
<name>A0AAQ4DXK0_AMBAM</name>
<keyword evidence="2" id="KW-1185">Reference proteome</keyword>
<evidence type="ECO:0000313" key="2">
    <source>
        <dbReference type="Proteomes" id="UP001321473"/>
    </source>
</evidence>
<accession>A0AAQ4DXK0</accession>
<evidence type="ECO:0000313" key="1">
    <source>
        <dbReference type="EMBL" id="KAK8767190.1"/>
    </source>
</evidence>
<dbReference type="EMBL" id="JARKHS020025662">
    <property type="protein sequence ID" value="KAK8767190.1"/>
    <property type="molecule type" value="Genomic_DNA"/>
</dbReference>
<gene>
    <name evidence="1" type="ORF">V5799_006028</name>
</gene>
<proteinExistence type="predicted"/>
<protein>
    <submittedName>
        <fullName evidence="1">Uncharacterized protein</fullName>
    </submittedName>
</protein>
<comment type="caution">
    <text evidence="1">The sequence shown here is derived from an EMBL/GenBank/DDBJ whole genome shotgun (WGS) entry which is preliminary data.</text>
</comment>
<dbReference type="Proteomes" id="UP001321473">
    <property type="component" value="Unassembled WGS sequence"/>
</dbReference>
<sequence>MFCMYHTIPINWHCLGFYYSNGQSAFKQLIATSCEATVASQRSQTENFGEFRRFGMVSGSRRHEVS</sequence>
<dbReference type="AlphaFoldDB" id="A0AAQ4DXK0"/>